<sequence>MALHQLMVEKGLVPYEGWEMRRKLVIQKLK</sequence>
<name>A0A834TI29_9FABA</name>
<accession>A0A834TI29</accession>
<dbReference type="EMBL" id="JAAIUW010000008">
    <property type="protein sequence ID" value="KAF7821536.1"/>
    <property type="molecule type" value="Genomic_DNA"/>
</dbReference>
<evidence type="ECO:0000313" key="2">
    <source>
        <dbReference type="Proteomes" id="UP000634136"/>
    </source>
</evidence>
<gene>
    <name evidence="1" type="ORF">G2W53_026991</name>
</gene>
<keyword evidence="2" id="KW-1185">Reference proteome</keyword>
<evidence type="ECO:0000313" key="1">
    <source>
        <dbReference type="EMBL" id="KAF7821536.1"/>
    </source>
</evidence>
<dbReference type="Proteomes" id="UP000634136">
    <property type="component" value="Unassembled WGS sequence"/>
</dbReference>
<organism evidence="1 2">
    <name type="scientific">Senna tora</name>
    <dbReference type="NCBI Taxonomy" id="362788"/>
    <lineage>
        <taxon>Eukaryota</taxon>
        <taxon>Viridiplantae</taxon>
        <taxon>Streptophyta</taxon>
        <taxon>Embryophyta</taxon>
        <taxon>Tracheophyta</taxon>
        <taxon>Spermatophyta</taxon>
        <taxon>Magnoliopsida</taxon>
        <taxon>eudicotyledons</taxon>
        <taxon>Gunneridae</taxon>
        <taxon>Pentapetalae</taxon>
        <taxon>rosids</taxon>
        <taxon>fabids</taxon>
        <taxon>Fabales</taxon>
        <taxon>Fabaceae</taxon>
        <taxon>Caesalpinioideae</taxon>
        <taxon>Cassia clade</taxon>
        <taxon>Senna</taxon>
    </lineage>
</organism>
<protein>
    <submittedName>
        <fullName evidence="1">Uncharacterized protein</fullName>
    </submittedName>
</protein>
<dbReference type="AlphaFoldDB" id="A0A834TI29"/>
<reference evidence="1" key="1">
    <citation type="submission" date="2020-09" db="EMBL/GenBank/DDBJ databases">
        <title>Genome-Enabled Discovery of Anthraquinone Biosynthesis in Senna tora.</title>
        <authorList>
            <person name="Kang S.-H."/>
            <person name="Pandey R.P."/>
            <person name="Lee C.-M."/>
            <person name="Sim J.-S."/>
            <person name="Jeong J.-T."/>
            <person name="Choi B.-S."/>
            <person name="Jung M."/>
            <person name="Ginzburg D."/>
            <person name="Zhao K."/>
            <person name="Won S.Y."/>
            <person name="Oh T.-J."/>
            <person name="Yu Y."/>
            <person name="Kim N.-H."/>
            <person name="Lee O.R."/>
            <person name="Lee T.-H."/>
            <person name="Bashyal P."/>
            <person name="Kim T.-S."/>
            <person name="Lee W.-H."/>
            <person name="Kawkins C."/>
            <person name="Kim C.-K."/>
            <person name="Kim J.S."/>
            <person name="Ahn B.O."/>
            <person name="Rhee S.Y."/>
            <person name="Sohng J.K."/>
        </authorList>
    </citation>
    <scope>NUCLEOTIDE SEQUENCE</scope>
    <source>
        <tissue evidence="1">Leaf</tissue>
    </source>
</reference>
<proteinExistence type="predicted"/>
<comment type="caution">
    <text evidence="1">The sequence shown here is derived from an EMBL/GenBank/DDBJ whole genome shotgun (WGS) entry which is preliminary data.</text>
</comment>